<dbReference type="SMART" id="SM00151">
    <property type="entry name" value="SWIB"/>
    <property type="match status" value="1"/>
</dbReference>
<feature type="domain" description="DM2" evidence="2">
    <location>
        <begin position="323"/>
        <end position="400"/>
    </location>
</feature>
<dbReference type="PROSITE" id="PS51925">
    <property type="entry name" value="SWIB_MDM2"/>
    <property type="match status" value="1"/>
</dbReference>
<feature type="region of interest" description="Disordered" evidence="1">
    <location>
        <begin position="211"/>
        <end position="246"/>
    </location>
</feature>
<evidence type="ECO:0000313" key="4">
    <source>
        <dbReference type="Proteomes" id="UP001278500"/>
    </source>
</evidence>
<dbReference type="GeneID" id="87863887"/>
<organism evidence="3 4">
    <name type="scientific">Neurospora tetraspora</name>
    <dbReference type="NCBI Taxonomy" id="94610"/>
    <lineage>
        <taxon>Eukaryota</taxon>
        <taxon>Fungi</taxon>
        <taxon>Dikarya</taxon>
        <taxon>Ascomycota</taxon>
        <taxon>Pezizomycotina</taxon>
        <taxon>Sordariomycetes</taxon>
        <taxon>Sordariomycetidae</taxon>
        <taxon>Sordariales</taxon>
        <taxon>Sordariaceae</taxon>
        <taxon>Neurospora</taxon>
    </lineage>
</organism>
<evidence type="ECO:0000256" key="1">
    <source>
        <dbReference type="SAM" id="MobiDB-lite"/>
    </source>
</evidence>
<accession>A0AAE0MSG9</accession>
<dbReference type="SUPFAM" id="SSF47592">
    <property type="entry name" value="SWIB/MDM2 domain"/>
    <property type="match status" value="1"/>
</dbReference>
<feature type="compositionally biased region" description="Gly residues" evidence="1">
    <location>
        <begin position="46"/>
        <end position="55"/>
    </location>
</feature>
<dbReference type="AlphaFoldDB" id="A0AAE0MSG9"/>
<dbReference type="CDD" id="cd10568">
    <property type="entry name" value="SWIB_like"/>
    <property type="match status" value="1"/>
</dbReference>
<dbReference type="Proteomes" id="UP001278500">
    <property type="component" value="Unassembled WGS sequence"/>
</dbReference>
<comment type="caution">
    <text evidence="3">The sequence shown here is derived from an EMBL/GenBank/DDBJ whole genome shotgun (WGS) entry which is preliminary data.</text>
</comment>
<feature type="region of interest" description="Disordered" evidence="1">
    <location>
        <begin position="1"/>
        <end position="117"/>
    </location>
</feature>
<gene>
    <name evidence="3" type="ORF">B0H65DRAFT_463904</name>
</gene>
<feature type="compositionally biased region" description="Acidic residues" evidence="1">
    <location>
        <begin position="211"/>
        <end position="223"/>
    </location>
</feature>
<dbReference type="RefSeq" id="XP_062681215.1">
    <property type="nucleotide sequence ID" value="XM_062826733.1"/>
</dbReference>
<proteinExistence type="predicted"/>
<dbReference type="InterPro" id="IPR036885">
    <property type="entry name" value="SWIB_MDM2_dom_sf"/>
</dbReference>
<dbReference type="Gene3D" id="1.10.245.10">
    <property type="entry name" value="SWIB/MDM2 domain"/>
    <property type="match status" value="1"/>
</dbReference>
<evidence type="ECO:0000313" key="3">
    <source>
        <dbReference type="EMBL" id="KAK3344602.1"/>
    </source>
</evidence>
<evidence type="ECO:0000259" key="2">
    <source>
        <dbReference type="PROSITE" id="PS51925"/>
    </source>
</evidence>
<dbReference type="PANTHER" id="PTHR13844">
    <property type="entry name" value="SWI/SNF-RELATED MATRIX-ASSOCIATED ACTIN-DEPENDENT REGULATOR OF CHROMATIN SUBFAMILY D"/>
    <property type="match status" value="1"/>
</dbReference>
<dbReference type="EMBL" id="JAUEPP010000004">
    <property type="protein sequence ID" value="KAK3344602.1"/>
    <property type="molecule type" value="Genomic_DNA"/>
</dbReference>
<feature type="compositionally biased region" description="Low complexity" evidence="1">
    <location>
        <begin position="9"/>
        <end position="22"/>
    </location>
</feature>
<sequence length="603" mass="67510">MQPQYRGYAPGPHAQQPPGHHQVGLPQGPPQQHTQVPLPPQAAGGHHPGPGGPRGGQHHVPQPRRGGIGPMMSAGPAHHQLPMTQAQIQQESHRREAVNHLAKLRSRKPTDKTLPDGVEETLVGEGDVAIAYKKLRDFERRLDATMSRKRLDIVDSVSRNAKRYKTLRVWITNTVEDQYWQNNNFNVDSFDFPSNLESTYRVKIEGRLLDDEDETTKDEEDGDKMDTTEDNAKTATKSGAKPVPAKPGQRYRFSHFFKALTVDFDQPTASGRLPVDTTSIEWKKPERTPAGSNLPASADFDELTFKRHGDENVNITINLYRHEDPERYELSPELSDVIDMSEATRQEAVAGLFEYIKLMKLQEDDEKRNFRCDELLQKLIGRESGHIPQLNEYVTPHLRPLPPIKLPYTIRVDQEFHSALDAPKPTIYDIRVSVDDPLRSKHLVPFIHNPSYAQTLREIHQLDESLAVLIQAVGDSKAKHTFLTSMATDPVGFVKNWLSSQKRDLEVIMGEATRAGAAVEDPVGDEWRRGGKGSVWDTSNAVLGVQQREKVENVVSLPSGSFPGQSVVVVLGLLKVVGYETETETGRRSGQDRRDNGGKGKKE</sequence>
<name>A0AAE0MSG9_9PEZI</name>
<reference evidence="3" key="2">
    <citation type="submission" date="2023-06" db="EMBL/GenBank/DDBJ databases">
        <authorList>
            <consortium name="Lawrence Berkeley National Laboratory"/>
            <person name="Haridas S."/>
            <person name="Hensen N."/>
            <person name="Bonometti L."/>
            <person name="Westerberg I."/>
            <person name="Brannstrom I.O."/>
            <person name="Guillou S."/>
            <person name="Cros-Aarteil S."/>
            <person name="Calhoun S."/>
            <person name="Kuo A."/>
            <person name="Mondo S."/>
            <person name="Pangilinan J."/>
            <person name="Riley R."/>
            <person name="Labutti K."/>
            <person name="Andreopoulos B."/>
            <person name="Lipzen A."/>
            <person name="Chen C."/>
            <person name="Yanf M."/>
            <person name="Daum C."/>
            <person name="Ng V."/>
            <person name="Clum A."/>
            <person name="Steindorff A."/>
            <person name="Ohm R."/>
            <person name="Martin F."/>
            <person name="Silar P."/>
            <person name="Natvig D."/>
            <person name="Lalanne C."/>
            <person name="Gautier V."/>
            <person name="Ament-Velasquez S.L."/>
            <person name="Kruys A."/>
            <person name="Hutchinson M.I."/>
            <person name="Powell A.J."/>
            <person name="Barry K."/>
            <person name="Miller A.N."/>
            <person name="Grigoriev I.V."/>
            <person name="Debuchy R."/>
            <person name="Gladieux P."/>
            <person name="Thoren M.H."/>
            <person name="Johannesson H."/>
        </authorList>
    </citation>
    <scope>NUCLEOTIDE SEQUENCE</scope>
    <source>
        <strain evidence="3">CBS 560.94</strain>
    </source>
</reference>
<dbReference type="InterPro" id="IPR003121">
    <property type="entry name" value="SWIB_MDM2_domain"/>
</dbReference>
<dbReference type="Pfam" id="PF02201">
    <property type="entry name" value="SWIB"/>
    <property type="match status" value="1"/>
</dbReference>
<dbReference type="InterPro" id="IPR019835">
    <property type="entry name" value="SWIB_domain"/>
</dbReference>
<protein>
    <recommendedName>
        <fullName evidence="2">DM2 domain-containing protein</fullName>
    </recommendedName>
</protein>
<keyword evidence="4" id="KW-1185">Reference proteome</keyword>
<feature type="compositionally biased region" description="Basic and acidic residues" evidence="1">
    <location>
        <begin position="584"/>
        <end position="603"/>
    </location>
</feature>
<feature type="region of interest" description="Disordered" evidence="1">
    <location>
        <begin position="582"/>
        <end position="603"/>
    </location>
</feature>
<reference evidence="3" key="1">
    <citation type="journal article" date="2023" name="Mol. Phylogenet. Evol.">
        <title>Genome-scale phylogeny and comparative genomics of the fungal order Sordariales.</title>
        <authorList>
            <person name="Hensen N."/>
            <person name="Bonometti L."/>
            <person name="Westerberg I."/>
            <person name="Brannstrom I.O."/>
            <person name="Guillou S."/>
            <person name="Cros-Aarteil S."/>
            <person name="Calhoun S."/>
            <person name="Haridas S."/>
            <person name="Kuo A."/>
            <person name="Mondo S."/>
            <person name="Pangilinan J."/>
            <person name="Riley R."/>
            <person name="LaButti K."/>
            <person name="Andreopoulos B."/>
            <person name="Lipzen A."/>
            <person name="Chen C."/>
            <person name="Yan M."/>
            <person name="Daum C."/>
            <person name="Ng V."/>
            <person name="Clum A."/>
            <person name="Steindorff A."/>
            <person name="Ohm R.A."/>
            <person name="Martin F."/>
            <person name="Silar P."/>
            <person name="Natvig D.O."/>
            <person name="Lalanne C."/>
            <person name="Gautier V."/>
            <person name="Ament-Velasquez S.L."/>
            <person name="Kruys A."/>
            <person name="Hutchinson M.I."/>
            <person name="Powell A.J."/>
            <person name="Barry K."/>
            <person name="Miller A.N."/>
            <person name="Grigoriev I.V."/>
            <person name="Debuchy R."/>
            <person name="Gladieux P."/>
            <person name="Hiltunen Thoren M."/>
            <person name="Johannesson H."/>
        </authorList>
    </citation>
    <scope>NUCLEOTIDE SEQUENCE</scope>
    <source>
        <strain evidence="3">CBS 560.94</strain>
    </source>
</reference>